<proteinExistence type="predicted"/>
<dbReference type="EMBL" id="JAUOEL010000003">
    <property type="protein sequence ID" value="MDO5974569.1"/>
    <property type="molecule type" value="Genomic_DNA"/>
</dbReference>
<dbReference type="RefSeq" id="WP_303301705.1">
    <property type="nucleotide sequence ID" value="NZ_BAABDA010000050.1"/>
</dbReference>
<evidence type="ECO:0008006" key="3">
    <source>
        <dbReference type="Google" id="ProtNLM"/>
    </source>
</evidence>
<dbReference type="Proteomes" id="UP001176806">
    <property type="component" value="Unassembled WGS sequence"/>
</dbReference>
<gene>
    <name evidence="1" type="ORF">Q4Q40_10270</name>
</gene>
<comment type="caution">
    <text evidence="1">The sequence shown here is derived from an EMBL/GenBank/DDBJ whole genome shotgun (WGS) entry which is preliminary data.</text>
</comment>
<evidence type="ECO:0000313" key="2">
    <source>
        <dbReference type="Proteomes" id="UP001176806"/>
    </source>
</evidence>
<evidence type="ECO:0000313" key="1">
    <source>
        <dbReference type="EMBL" id="MDO5974569.1"/>
    </source>
</evidence>
<protein>
    <recommendedName>
        <fullName evidence="3">GLPGLI family protein</fullName>
    </recommendedName>
</protein>
<reference evidence="1" key="1">
    <citation type="submission" date="2023-07" db="EMBL/GenBank/DDBJ databases">
        <title>Two novel species in the genus Flavivirga.</title>
        <authorList>
            <person name="Kwon K."/>
        </authorList>
    </citation>
    <scope>NUCLEOTIDE SEQUENCE</scope>
    <source>
        <strain evidence="1">KACC 14158</strain>
    </source>
</reference>
<organism evidence="1 2">
    <name type="scientific">Flavivirga jejuensis</name>
    <dbReference type="NCBI Taxonomy" id="870487"/>
    <lineage>
        <taxon>Bacteria</taxon>
        <taxon>Pseudomonadati</taxon>
        <taxon>Bacteroidota</taxon>
        <taxon>Flavobacteriia</taxon>
        <taxon>Flavobacteriales</taxon>
        <taxon>Flavobacteriaceae</taxon>
        <taxon>Flavivirga</taxon>
    </lineage>
</organism>
<keyword evidence="2" id="KW-1185">Reference proteome</keyword>
<name>A0ABT8WN27_9FLAO</name>
<accession>A0ABT8WN27</accession>
<sequence>MKKLNIILLATPLWFSVAINAQKKDSIKQPEEKIEVNKEFDENGNLIRYDSIYSYSSSNLNMDAKRMDSIMKHFFSNRESIPFGDTFDHSDFGFPNLFHQNFSSLDSILQQRLEDHQKQFDSIFKRHHQKKEQSSLKKI</sequence>